<accession>A0A9W8MR52</accession>
<dbReference type="AlphaFoldDB" id="A0A9W8MR52"/>
<feature type="domain" description="Dienelactone hydrolase" evidence="1">
    <location>
        <begin position="128"/>
        <end position="266"/>
    </location>
</feature>
<evidence type="ECO:0000313" key="3">
    <source>
        <dbReference type="Proteomes" id="UP001148786"/>
    </source>
</evidence>
<reference evidence="2" key="1">
    <citation type="submission" date="2022-07" db="EMBL/GenBank/DDBJ databases">
        <title>Genome Sequence of Agrocybe chaxingu.</title>
        <authorList>
            <person name="Buettner E."/>
        </authorList>
    </citation>
    <scope>NUCLEOTIDE SEQUENCE</scope>
    <source>
        <strain evidence="2">MP-N11</strain>
    </source>
</reference>
<dbReference type="GO" id="GO:0016787">
    <property type="term" value="F:hydrolase activity"/>
    <property type="evidence" value="ECO:0007669"/>
    <property type="project" value="InterPro"/>
</dbReference>
<organism evidence="2 3">
    <name type="scientific">Agrocybe chaxingu</name>
    <dbReference type="NCBI Taxonomy" id="84603"/>
    <lineage>
        <taxon>Eukaryota</taxon>
        <taxon>Fungi</taxon>
        <taxon>Dikarya</taxon>
        <taxon>Basidiomycota</taxon>
        <taxon>Agaricomycotina</taxon>
        <taxon>Agaricomycetes</taxon>
        <taxon>Agaricomycetidae</taxon>
        <taxon>Agaricales</taxon>
        <taxon>Agaricineae</taxon>
        <taxon>Strophariaceae</taxon>
        <taxon>Agrocybe</taxon>
    </lineage>
</organism>
<dbReference type="EMBL" id="JANKHO010001043">
    <property type="protein sequence ID" value="KAJ3504190.1"/>
    <property type="molecule type" value="Genomic_DNA"/>
</dbReference>
<dbReference type="Gene3D" id="3.40.50.1820">
    <property type="entry name" value="alpha/beta hydrolase"/>
    <property type="match status" value="1"/>
</dbReference>
<proteinExistence type="predicted"/>
<sequence length="269" mass="29781">MSCPRCKEGFVLPGEPTGKIDTDFLGAYHAPAPSGEVSKRAILIFTDGFGLPLNNCKLIADNLAKRLECDVWIPDYFNGKPIIPVDNLSAPDRAGVKLSILDWIKFILFTGIPSIPAFIRSRPAVADRRIRSLLSLLKEKKSYEKYGAVGYCYGGSTAIRFAGSDDIQSAVICHPGPFSLNEVKSIKVPTSWACPEEDIFISSTIRLKAEAILAARKDQPDSVEYEFRDYKGTAHGFAARPNLNLPEIKEAHEQAFEQTVEWFQKTLVV</sequence>
<dbReference type="OrthoDB" id="10019231at2759"/>
<dbReference type="PANTHER" id="PTHR17630:SF44">
    <property type="entry name" value="PROTEIN AIM2"/>
    <property type="match status" value="1"/>
</dbReference>
<comment type="caution">
    <text evidence="2">The sequence shown here is derived from an EMBL/GenBank/DDBJ whole genome shotgun (WGS) entry which is preliminary data.</text>
</comment>
<gene>
    <name evidence="2" type="ORF">NLJ89_g8066</name>
</gene>
<dbReference type="InterPro" id="IPR029058">
    <property type="entry name" value="AB_hydrolase_fold"/>
</dbReference>
<dbReference type="InterPro" id="IPR002925">
    <property type="entry name" value="Dienelactn_hydro"/>
</dbReference>
<protein>
    <recommendedName>
        <fullName evidence="1">Dienelactone hydrolase domain-containing protein</fullName>
    </recommendedName>
</protein>
<evidence type="ECO:0000259" key="1">
    <source>
        <dbReference type="Pfam" id="PF01738"/>
    </source>
</evidence>
<evidence type="ECO:0000313" key="2">
    <source>
        <dbReference type="EMBL" id="KAJ3504190.1"/>
    </source>
</evidence>
<dbReference type="SUPFAM" id="SSF53474">
    <property type="entry name" value="alpha/beta-Hydrolases"/>
    <property type="match status" value="1"/>
</dbReference>
<dbReference type="PANTHER" id="PTHR17630">
    <property type="entry name" value="DIENELACTONE HYDROLASE"/>
    <property type="match status" value="1"/>
</dbReference>
<dbReference type="Pfam" id="PF01738">
    <property type="entry name" value="DLH"/>
    <property type="match status" value="1"/>
</dbReference>
<name>A0A9W8MR52_9AGAR</name>
<keyword evidence="3" id="KW-1185">Reference proteome</keyword>
<dbReference type="Proteomes" id="UP001148786">
    <property type="component" value="Unassembled WGS sequence"/>
</dbReference>